<keyword evidence="7" id="KW-0325">Glycoprotein</keyword>
<feature type="region of interest" description="Disordered" evidence="12">
    <location>
        <begin position="703"/>
        <end position="732"/>
    </location>
</feature>
<accession>A0A5C6MU20</accession>
<dbReference type="Pfam" id="PF00530">
    <property type="entry name" value="SRCR"/>
    <property type="match status" value="1"/>
</dbReference>
<dbReference type="Gene3D" id="3.30.710.10">
    <property type="entry name" value="Potassium Channel Kv1.1, Chain A"/>
    <property type="match status" value="1"/>
</dbReference>
<comment type="similarity">
    <text evidence="8">Belongs to the peptidase M67 family.</text>
</comment>
<dbReference type="InterPro" id="IPR036772">
    <property type="entry name" value="SRCR-like_dom_sf"/>
</dbReference>
<dbReference type="PANTHER" id="PTHR10410">
    <property type="entry name" value="EUKARYOTIC TRANSLATION INITIATION FACTOR 3 -RELATED"/>
    <property type="match status" value="1"/>
</dbReference>
<protein>
    <recommendedName>
        <fullName evidence="9">MPN domain-containing protein</fullName>
    </recommendedName>
</protein>
<dbReference type="PRINTS" id="PR00258">
    <property type="entry name" value="SPERACTRCPTR"/>
</dbReference>
<keyword evidence="4" id="KW-0862">Zinc</keyword>
<keyword evidence="3" id="KW-0378">Hydrolase</keyword>
<feature type="domain" description="MPN" evidence="13">
    <location>
        <begin position="784"/>
        <end position="919"/>
    </location>
</feature>
<dbReference type="EMBL" id="RHFK02000020">
    <property type="protein sequence ID" value="TWW57828.1"/>
    <property type="molecule type" value="Genomic_DNA"/>
</dbReference>
<keyword evidence="2" id="KW-0479">Metal-binding</keyword>
<feature type="disulfide bond" evidence="11">
    <location>
        <begin position="42"/>
        <end position="103"/>
    </location>
</feature>
<organism evidence="15 16">
    <name type="scientific">Takifugu flavidus</name>
    <name type="common">sansaifugu</name>
    <dbReference type="NCBI Taxonomy" id="433684"/>
    <lineage>
        <taxon>Eukaryota</taxon>
        <taxon>Metazoa</taxon>
        <taxon>Chordata</taxon>
        <taxon>Craniata</taxon>
        <taxon>Vertebrata</taxon>
        <taxon>Euteleostomi</taxon>
        <taxon>Actinopterygii</taxon>
        <taxon>Neopterygii</taxon>
        <taxon>Teleostei</taxon>
        <taxon>Neoteleostei</taxon>
        <taxon>Acanthomorphata</taxon>
        <taxon>Eupercaria</taxon>
        <taxon>Tetraodontiformes</taxon>
        <taxon>Tetradontoidea</taxon>
        <taxon>Tetraodontidae</taxon>
        <taxon>Takifugu</taxon>
    </lineage>
</organism>
<feature type="domain" description="SRCR" evidence="14">
    <location>
        <begin position="4"/>
        <end position="104"/>
    </location>
</feature>
<keyword evidence="5" id="KW-0482">Metalloprotease</keyword>
<dbReference type="Gene3D" id="1.25.40.420">
    <property type="match status" value="1"/>
</dbReference>
<dbReference type="CDD" id="cd08067">
    <property type="entry name" value="MPN_2A_DUB"/>
    <property type="match status" value="1"/>
</dbReference>
<dbReference type="GO" id="GO:0016020">
    <property type="term" value="C:membrane"/>
    <property type="evidence" value="ECO:0007669"/>
    <property type="project" value="InterPro"/>
</dbReference>
<evidence type="ECO:0000256" key="6">
    <source>
        <dbReference type="ARBA" id="ARBA00023157"/>
    </source>
</evidence>
<dbReference type="FunFam" id="3.10.250.10:FF:000011">
    <property type="entry name" value="Scavenger receptor class A member 5"/>
    <property type="match status" value="1"/>
</dbReference>
<dbReference type="InterPro" id="IPR050242">
    <property type="entry name" value="JAMM_MPN+_peptidase_M67A"/>
</dbReference>
<dbReference type="PROSITE" id="PS00420">
    <property type="entry name" value="SRCR_1"/>
    <property type="match status" value="1"/>
</dbReference>
<dbReference type="Gene3D" id="3.40.140.10">
    <property type="entry name" value="Cytidine Deaminase, domain 2"/>
    <property type="match status" value="1"/>
</dbReference>
<evidence type="ECO:0000256" key="7">
    <source>
        <dbReference type="ARBA" id="ARBA00023180"/>
    </source>
</evidence>
<dbReference type="Proteomes" id="UP000324091">
    <property type="component" value="Chromosome 7"/>
</dbReference>
<dbReference type="PROSITE" id="PS50287">
    <property type="entry name" value="SRCR_2"/>
    <property type="match status" value="1"/>
</dbReference>
<keyword evidence="1" id="KW-0645">Protease</keyword>
<evidence type="ECO:0000256" key="12">
    <source>
        <dbReference type="SAM" id="MobiDB-lite"/>
    </source>
</evidence>
<keyword evidence="16" id="KW-1185">Reference proteome</keyword>
<evidence type="ECO:0000256" key="1">
    <source>
        <dbReference type="ARBA" id="ARBA00022670"/>
    </source>
</evidence>
<dbReference type="CDD" id="cd18496">
    <property type="entry name" value="BACK_LGALS3BP"/>
    <property type="match status" value="1"/>
</dbReference>
<evidence type="ECO:0000256" key="9">
    <source>
        <dbReference type="ARBA" id="ARBA00074368"/>
    </source>
</evidence>
<evidence type="ECO:0000259" key="13">
    <source>
        <dbReference type="PROSITE" id="PS50249"/>
    </source>
</evidence>
<dbReference type="Pfam" id="PF18755">
    <property type="entry name" value="RAMA"/>
    <property type="match status" value="1"/>
</dbReference>
<dbReference type="Pfam" id="PF07707">
    <property type="entry name" value="BACK"/>
    <property type="match status" value="1"/>
</dbReference>
<evidence type="ECO:0000256" key="2">
    <source>
        <dbReference type="ARBA" id="ARBA00022723"/>
    </source>
</evidence>
<dbReference type="InterPro" id="IPR000555">
    <property type="entry name" value="JAMM/MPN+_dom"/>
</dbReference>
<dbReference type="Pfam" id="PF01398">
    <property type="entry name" value="JAB"/>
    <property type="match status" value="1"/>
</dbReference>
<gene>
    <name evidence="15" type="ORF">D4764_07G0005470</name>
</gene>
<feature type="disulfide bond" evidence="11">
    <location>
        <begin position="29"/>
        <end position="93"/>
    </location>
</feature>
<dbReference type="GO" id="GO:0006508">
    <property type="term" value="P:proteolysis"/>
    <property type="evidence" value="ECO:0007669"/>
    <property type="project" value="UniProtKB-KW"/>
</dbReference>
<dbReference type="GO" id="GO:0008237">
    <property type="term" value="F:metallopeptidase activity"/>
    <property type="evidence" value="ECO:0007669"/>
    <property type="project" value="UniProtKB-KW"/>
</dbReference>
<evidence type="ECO:0000259" key="14">
    <source>
        <dbReference type="PROSITE" id="PS50287"/>
    </source>
</evidence>
<comment type="function">
    <text evidence="10">Probable protease. Acts as a sensor of N(6)-methyladenosine methylation on DNA (m6A): recognizes and binds m6A DNA, leading to its degradation. Binds only double strand DNA (dsDNA) in a sequence-independent manner.</text>
</comment>
<evidence type="ECO:0000256" key="4">
    <source>
        <dbReference type="ARBA" id="ARBA00022833"/>
    </source>
</evidence>
<feature type="compositionally biased region" description="Acidic residues" evidence="12">
    <location>
        <begin position="573"/>
        <end position="587"/>
    </location>
</feature>
<evidence type="ECO:0000256" key="10">
    <source>
        <dbReference type="ARBA" id="ARBA00093358"/>
    </source>
</evidence>
<dbReference type="Gene3D" id="3.10.250.10">
    <property type="entry name" value="SRCR-like domain"/>
    <property type="match status" value="1"/>
</dbReference>
<dbReference type="SUPFAM" id="SSF102712">
    <property type="entry name" value="JAB1/MPN domain"/>
    <property type="match status" value="1"/>
</dbReference>
<dbReference type="FunFam" id="3.40.140.10:FF:000053">
    <property type="entry name" value="MPN domain-containing protein CG4751"/>
    <property type="match status" value="1"/>
</dbReference>
<feature type="region of interest" description="Disordered" evidence="12">
    <location>
        <begin position="527"/>
        <end position="597"/>
    </location>
</feature>
<keyword evidence="6 11" id="KW-1015">Disulfide bond</keyword>
<evidence type="ECO:0000256" key="3">
    <source>
        <dbReference type="ARBA" id="ARBA00022801"/>
    </source>
</evidence>
<dbReference type="InterPro" id="IPR011333">
    <property type="entry name" value="SKP1/BTB/POZ_sf"/>
</dbReference>
<evidence type="ECO:0000256" key="11">
    <source>
        <dbReference type="PROSITE-ProRule" id="PRU00196"/>
    </source>
</evidence>
<name>A0A5C6MU20_9TELE</name>
<dbReference type="SMART" id="SM00875">
    <property type="entry name" value="BACK"/>
    <property type="match status" value="1"/>
</dbReference>
<reference evidence="15 16" key="1">
    <citation type="submission" date="2019-04" db="EMBL/GenBank/DDBJ databases">
        <title>Chromosome genome assembly for Takifugu flavidus.</title>
        <authorList>
            <person name="Xiao S."/>
        </authorList>
    </citation>
    <scope>NUCLEOTIDE SEQUENCE [LARGE SCALE GENOMIC DNA]</scope>
    <source>
        <strain evidence="15">HTHZ2018</strain>
        <tissue evidence="15">Muscle</tissue>
    </source>
</reference>
<dbReference type="InterPro" id="IPR037518">
    <property type="entry name" value="MPN"/>
</dbReference>
<sequence length="1005" mass="112308">MSKIRLVGGKDLFEGRLEILHDGVWGTVCDDGWGVMDAEVVCHQLGFSGVDIDADLATVSRGSGPIWLDEMNCNGNELDLTHCEFPGWGIHNCQHDEDVRVRCIQEVTEQVPFVFQDASWAGRLRALFESGSDCDVGISVVEDGRHVDPICAHRLILHQHPNIRDSQRPLSISTTSNCSQHARAFVRYFYTGEVTFNLSSYICILKMASDWGLKDFQNETTNIVLPMLAQDNTFQAALSVYEYALSPFDEALMGILLHYLAWNFESLVSTPTWTDLPLSAVKELLTRSDLVVKTETIVLQSLEKWATAQGMTAVPQELLQLIRFPMIPAKDLSLLTDPQYQPGRCEGLQFQAMPYPSQSSNFTESNSSRPRMYTAIPWSYNINHVHMEYLRNQRSPGQGRIIKTFDFQTPFHNSAPFTYSKANWELSLNLTDDRCRDDPLTAADLNLVLNLTMRDVNSRDQLHRCIRFSNSLIAQCDGRSVVSIDDLVEEAEGRFVYQPGQAGVIFPCKSNKYSYRVPQLVRRSAGPVCGSHRELSPNTVPREGAARSDWSALSDAVRDMGSEPPSSPQVVEDGGEEDEEELSGGEEADLRSSSGRGSLLTRRGITLRVLLKDGLVEPGNGVLTIHYLGKNFVGDLLTDGKIRWVETGQIFNSPSAWATHCKRLVNPAKKSGCGWASVRYRGQKLAQYKTTWLHKYQPSADMSLVSEEDEDEDEEEGKTAVQADEKMKNNKPGLHDVMVSRKADRERVPVRYCSLGTRDATRDPHTLVELSAFSAINRFQPFNVAVSSNVLLLMDFHCHLTSSEVVGYLGGRWDTNTQLLTVLRAFPCRTRLADKDAASAVEEEICQNLFMRGLSLVGWYHSHPRGPALPSLQDIDSQMDHQLKLQGSNNGFQPCLGIICGPYYHGNQGVASTITPFWVVPPPEQRPNDYGIPVAVEVTYVQDNFLTSDVLNEMGSSRPRPVQPVLVSRHTMLDKIKGSLSCHAPKDQAYSQILEHVYSQLGNMH</sequence>
<feature type="compositionally biased region" description="Acidic residues" evidence="12">
    <location>
        <begin position="706"/>
        <end position="716"/>
    </location>
</feature>
<dbReference type="AlphaFoldDB" id="A0A5C6MU20"/>
<dbReference type="SUPFAM" id="SSF56487">
    <property type="entry name" value="SRCR-like"/>
    <property type="match status" value="1"/>
</dbReference>
<dbReference type="SUPFAM" id="SSF54695">
    <property type="entry name" value="POZ domain"/>
    <property type="match status" value="1"/>
</dbReference>
<proteinExistence type="inferred from homology"/>
<feature type="disulfide bond" evidence="11">
    <location>
        <begin position="73"/>
        <end position="83"/>
    </location>
</feature>
<dbReference type="SMART" id="SM00202">
    <property type="entry name" value="SR"/>
    <property type="match status" value="1"/>
</dbReference>
<dbReference type="InterPro" id="IPR040843">
    <property type="entry name" value="RAMA"/>
</dbReference>
<evidence type="ECO:0000313" key="15">
    <source>
        <dbReference type="EMBL" id="TWW57828.1"/>
    </source>
</evidence>
<dbReference type="PROSITE" id="PS50249">
    <property type="entry name" value="MPN"/>
    <property type="match status" value="1"/>
</dbReference>
<comment type="caution">
    <text evidence="15">The sequence shown here is derived from an EMBL/GenBank/DDBJ whole genome shotgun (WGS) entry which is preliminary data.</text>
</comment>
<evidence type="ECO:0000256" key="5">
    <source>
        <dbReference type="ARBA" id="ARBA00023049"/>
    </source>
</evidence>
<evidence type="ECO:0000313" key="16">
    <source>
        <dbReference type="Proteomes" id="UP000324091"/>
    </source>
</evidence>
<dbReference type="InterPro" id="IPR001190">
    <property type="entry name" value="SRCR"/>
</dbReference>
<evidence type="ECO:0000256" key="8">
    <source>
        <dbReference type="ARBA" id="ARBA00061577"/>
    </source>
</evidence>
<dbReference type="InterPro" id="IPR011705">
    <property type="entry name" value="BACK"/>
</dbReference>
<dbReference type="GO" id="GO:0046872">
    <property type="term" value="F:metal ion binding"/>
    <property type="evidence" value="ECO:0007669"/>
    <property type="project" value="UniProtKB-KW"/>
</dbReference>